<dbReference type="eggNOG" id="ENOG5034BHU">
    <property type="taxonomic scope" value="Bacteria"/>
</dbReference>
<evidence type="ECO:0000259" key="2">
    <source>
        <dbReference type="Pfam" id="PF09851"/>
    </source>
</evidence>
<reference evidence="4" key="1">
    <citation type="submission" date="2009-09" db="EMBL/GenBank/DDBJ databases">
        <title>The complete genome of Nakamurella multipartita DSM 44233.</title>
        <authorList>
            <consortium name="US DOE Joint Genome Institute (JGI-PGF)"/>
            <person name="Lucas S."/>
            <person name="Copeland A."/>
            <person name="Lapidus A."/>
            <person name="Glavina del Rio T."/>
            <person name="Dalin E."/>
            <person name="Tice H."/>
            <person name="Bruce D."/>
            <person name="Goodwin L."/>
            <person name="Pitluck S."/>
            <person name="Kyrpides N."/>
            <person name="Mavromatis K."/>
            <person name="Ivanova N."/>
            <person name="Ovchinnikova G."/>
            <person name="Sims D."/>
            <person name="Meincke L."/>
            <person name="Brettin T."/>
            <person name="Detter J.C."/>
            <person name="Han C."/>
            <person name="Larimer F."/>
            <person name="Land M."/>
            <person name="Hauser L."/>
            <person name="Markowitz V."/>
            <person name="Cheng J.-F."/>
            <person name="Hugenholtz P."/>
            <person name="Woyke T."/>
            <person name="Wu D."/>
            <person name="Klenk H.-P."/>
            <person name="Eisen J.A."/>
        </authorList>
    </citation>
    <scope>NUCLEOTIDE SEQUENCE [LARGE SCALE GENOMIC DNA]</scope>
    <source>
        <strain evidence="4">ATCC 700099 / DSM 44233 / CIP 104796 / JCM 9543 / NBRC 105858 / Y-104</strain>
    </source>
</reference>
<keyword evidence="4" id="KW-1185">Reference proteome</keyword>
<feature type="region of interest" description="Disordered" evidence="1">
    <location>
        <begin position="12"/>
        <end position="86"/>
    </location>
</feature>
<dbReference type="AlphaFoldDB" id="C8XJI4"/>
<dbReference type="OrthoDB" id="5996503at2"/>
<reference evidence="3 4" key="2">
    <citation type="journal article" date="2010" name="Stand. Genomic Sci.">
        <title>Complete genome sequence of Nakamurella multipartita type strain (Y-104).</title>
        <authorList>
            <person name="Tice H."/>
            <person name="Mayilraj S."/>
            <person name="Sims D."/>
            <person name="Lapidus A."/>
            <person name="Nolan M."/>
            <person name="Lucas S."/>
            <person name="Glavina Del Rio T."/>
            <person name="Copeland A."/>
            <person name="Cheng J.F."/>
            <person name="Meincke L."/>
            <person name="Bruce D."/>
            <person name="Goodwin L."/>
            <person name="Pitluck S."/>
            <person name="Ivanova N."/>
            <person name="Mavromatis K."/>
            <person name="Ovchinnikova G."/>
            <person name="Pati A."/>
            <person name="Chen A."/>
            <person name="Palaniappan K."/>
            <person name="Land M."/>
            <person name="Hauser L."/>
            <person name="Chang Y.J."/>
            <person name="Jeffries C.D."/>
            <person name="Detter J.C."/>
            <person name="Brettin T."/>
            <person name="Rohde M."/>
            <person name="Goker M."/>
            <person name="Bristow J."/>
            <person name="Eisen J.A."/>
            <person name="Markowitz V."/>
            <person name="Hugenholtz P."/>
            <person name="Kyrpides N.C."/>
            <person name="Klenk H.P."/>
            <person name="Chen F."/>
        </authorList>
    </citation>
    <scope>NUCLEOTIDE SEQUENCE [LARGE SCALE GENOMIC DNA]</scope>
    <source>
        <strain evidence="4">ATCC 700099 / DSM 44233 / CIP 104796 / JCM 9543 / NBRC 105858 / Y-104</strain>
    </source>
</reference>
<dbReference type="Pfam" id="PF09851">
    <property type="entry name" value="SHOCT"/>
    <property type="match status" value="1"/>
</dbReference>
<dbReference type="KEGG" id="nml:Namu_4256"/>
<dbReference type="Proteomes" id="UP000002218">
    <property type="component" value="Chromosome"/>
</dbReference>
<dbReference type="RefSeq" id="WP_015749370.1">
    <property type="nucleotide sequence ID" value="NC_013235.1"/>
</dbReference>
<dbReference type="EMBL" id="CP001737">
    <property type="protein sequence ID" value="ACV80545.1"/>
    <property type="molecule type" value="Genomic_DNA"/>
</dbReference>
<feature type="domain" description="SHOCT" evidence="2">
    <location>
        <begin position="94"/>
        <end position="121"/>
    </location>
</feature>
<organism evidence="3 4">
    <name type="scientific">Nakamurella multipartita (strain ATCC 700099 / DSM 44233 / CIP 104796 / JCM 9543 / NBRC 105858 / Y-104)</name>
    <name type="common">Microsphaera multipartita</name>
    <dbReference type="NCBI Taxonomy" id="479431"/>
    <lineage>
        <taxon>Bacteria</taxon>
        <taxon>Bacillati</taxon>
        <taxon>Actinomycetota</taxon>
        <taxon>Actinomycetes</taxon>
        <taxon>Nakamurellales</taxon>
        <taxon>Nakamurellaceae</taxon>
        <taxon>Nakamurella</taxon>
    </lineage>
</organism>
<accession>C8XJI4</accession>
<evidence type="ECO:0000256" key="1">
    <source>
        <dbReference type="SAM" id="MobiDB-lite"/>
    </source>
</evidence>
<dbReference type="STRING" id="479431.Namu_4256"/>
<proteinExistence type="predicted"/>
<gene>
    <name evidence="3" type="ordered locus">Namu_4256</name>
</gene>
<dbReference type="InParanoid" id="C8XJI4"/>
<feature type="compositionally biased region" description="Pro residues" evidence="1">
    <location>
        <begin position="36"/>
        <end position="54"/>
    </location>
</feature>
<feature type="compositionally biased region" description="Low complexity" evidence="1">
    <location>
        <begin position="72"/>
        <end position="85"/>
    </location>
</feature>
<evidence type="ECO:0000313" key="4">
    <source>
        <dbReference type="Proteomes" id="UP000002218"/>
    </source>
</evidence>
<protein>
    <recommendedName>
        <fullName evidence="2">SHOCT domain-containing protein</fullName>
    </recommendedName>
</protein>
<dbReference type="HOGENOM" id="CLU_164081_2_0_11"/>
<sequence>MGLFKTAAKVAVASSVHGRVQRRQQQKWAAQNAVPQAPPPPPPPVAAAPAPAPPAEYGRPQFATEHTASGYPAPGQAPAARPPAARVDMATKLAQLQQLGDLRAAGVLTDAEFDGQKAAILAQ</sequence>
<name>C8XJI4_NAKMY</name>
<evidence type="ECO:0000313" key="3">
    <source>
        <dbReference type="EMBL" id="ACV80545.1"/>
    </source>
</evidence>
<dbReference type="InterPro" id="IPR018649">
    <property type="entry name" value="SHOCT"/>
</dbReference>